<keyword evidence="5" id="KW-1133">Transmembrane helix</keyword>
<dbReference type="InterPro" id="IPR005804">
    <property type="entry name" value="FA_desaturase_dom"/>
</dbReference>
<dbReference type="GO" id="GO:0016491">
    <property type="term" value="F:oxidoreductase activity"/>
    <property type="evidence" value="ECO:0007669"/>
    <property type="project" value="InterPro"/>
</dbReference>
<gene>
    <name evidence="7" type="ordered locus">Cyan7425_2879</name>
</gene>
<dbReference type="GO" id="GO:0006629">
    <property type="term" value="P:lipid metabolic process"/>
    <property type="evidence" value="ECO:0007669"/>
    <property type="project" value="InterPro"/>
</dbReference>
<dbReference type="KEGG" id="cyn:Cyan7425_2879"/>
<dbReference type="AlphaFoldDB" id="B8HKZ0"/>
<dbReference type="Pfam" id="PF00487">
    <property type="entry name" value="FA_desaturase"/>
    <property type="match status" value="1"/>
</dbReference>
<feature type="domain" description="Fatty acid desaturase" evidence="6">
    <location>
        <begin position="67"/>
        <end position="330"/>
    </location>
</feature>
<feature type="region of interest" description="Disordered" evidence="4">
    <location>
        <begin position="1"/>
        <end position="20"/>
    </location>
</feature>
<comment type="cofactor">
    <cofactor evidence="1">
        <name>Fe(2+)</name>
        <dbReference type="ChEBI" id="CHEBI:29033"/>
    </cofactor>
</comment>
<dbReference type="InterPro" id="IPR012171">
    <property type="entry name" value="Fatty_acid_desaturase"/>
</dbReference>
<evidence type="ECO:0000256" key="4">
    <source>
        <dbReference type="SAM" id="MobiDB-lite"/>
    </source>
</evidence>
<feature type="transmembrane region" description="Helical" evidence="5">
    <location>
        <begin position="40"/>
        <end position="60"/>
    </location>
</feature>
<reference evidence="7" key="1">
    <citation type="submission" date="2009-01" db="EMBL/GenBank/DDBJ databases">
        <title>Complete sequence of chromosome Cyanothece sp. PCC 7425.</title>
        <authorList>
            <consortium name="US DOE Joint Genome Institute"/>
            <person name="Lucas S."/>
            <person name="Copeland A."/>
            <person name="Lapidus A."/>
            <person name="Glavina del Rio T."/>
            <person name="Dalin E."/>
            <person name="Tice H."/>
            <person name="Bruce D."/>
            <person name="Goodwin L."/>
            <person name="Pitluck S."/>
            <person name="Sims D."/>
            <person name="Meineke L."/>
            <person name="Brettin T."/>
            <person name="Detter J.C."/>
            <person name="Han C."/>
            <person name="Larimer F."/>
            <person name="Land M."/>
            <person name="Hauser L."/>
            <person name="Kyrpides N."/>
            <person name="Ovchinnikova G."/>
            <person name="Liberton M."/>
            <person name="Stoeckel J."/>
            <person name="Banerjee A."/>
            <person name="Singh A."/>
            <person name="Page L."/>
            <person name="Sato H."/>
            <person name="Zhao L."/>
            <person name="Sherman L."/>
            <person name="Pakrasi H."/>
            <person name="Richardson P."/>
        </authorList>
    </citation>
    <scope>NUCLEOTIDE SEQUENCE</scope>
    <source>
        <strain evidence="7">PCC 7425</strain>
    </source>
</reference>
<comment type="similarity">
    <text evidence="2">Belongs to the fatty acid desaturase type 2 family.</text>
</comment>
<evidence type="ECO:0000256" key="3">
    <source>
        <dbReference type="ARBA" id="ARBA00023004"/>
    </source>
</evidence>
<dbReference type="EMBL" id="CP001344">
    <property type="protein sequence ID" value="ACL45222.1"/>
    <property type="molecule type" value="Genomic_DNA"/>
</dbReference>
<evidence type="ECO:0000256" key="1">
    <source>
        <dbReference type="ARBA" id="ARBA00001954"/>
    </source>
</evidence>
<evidence type="ECO:0000256" key="2">
    <source>
        <dbReference type="ARBA" id="ARBA00008749"/>
    </source>
</evidence>
<protein>
    <submittedName>
        <fullName evidence="7">Fatty acid desaturase</fullName>
    </submittedName>
</protein>
<evidence type="ECO:0000259" key="6">
    <source>
        <dbReference type="Pfam" id="PF00487"/>
    </source>
</evidence>
<dbReference type="STRING" id="395961.Cyan7425_2879"/>
<feature type="transmembrane region" description="Helical" evidence="5">
    <location>
        <begin position="209"/>
        <end position="231"/>
    </location>
</feature>
<evidence type="ECO:0000313" key="7">
    <source>
        <dbReference type="EMBL" id="ACL45222.1"/>
    </source>
</evidence>
<feature type="transmembrane region" description="Helical" evidence="5">
    <location>
        <begin position="67"/>
        <end position="86"/>
    </location>
</feature>
<accession>B8HKZ0</accession>
<proteinExistence type="inferred from homology"/>
<sequence length="376" mass="44361">MVNAYEEHTDQQNAQRSASPTSLNEILKTIPDECFQQDPWQAWGTLFTNLLLLLVGYGLLIAAPQALQLPLCFFVGTTFTRLFVLAHDCGHYSFAQQKWINDWVGQLLLLPLLYPLENWRIRHNCHHIHTNKLGGKGWKQFVDIRDRKADPVWFPLRQELWHKLSLPNRAMFWLFRGPLWWIGSVINWWQDELLLNQMTPLSAGERHRVRLSIAAVFLFATFFFPTLIYFTGIWGLIKYWLMPWLVFHFWMSVFTRIQHSSPDVPWRSGENWTMIAAQLGGTVHCDYPWGIEFLCHHINVHIPHHLSVRIPHYHLRKAHQALKQHWGEHIKEVKFSWPLLLQMGTLHLYDEQKSIYSSVPFRDIASGNSRSFRQID</sequence>
<dbReference type="HOGENOM" id="CLU_033094_3_1_3"/>
<keyword evidence="5" id="KW-0472">Membrane</keyword>
<evidence type="ECO:0000256" key="5">
    <source>
        <dbReference type="SAM" id="Phobius"/>
    </source>
</evidence>
<keyword evidence="5" id="KW-0812">Transmembrane</keyword>
<dbReference type="eggNOG" id="COG3239">
    <property type="taxonomic scope" value="Bacteria"/>
</dbReference>
<dbReference type="PANTHER" id="PTHR32100">
    <property type="entry name" value="OMEGA-6 FATTY ACID DESATURASE, CHLOROPLASTIC"/>
    <property type="match status" value="1"/>
</dbReference>
<feature type="compositionally biased region" description="Basic and acidic residues" evidence="4">
    <location>
        <begin position="1"/>
        <end position="10"/>
    </location>
</feature>
<name>B8HKZ0_CYAP4</name>
<organism evidence="7">
    <name type="scientific">Cyanothece sp. (strain PCC 7425 / ATCC 29141)</name>
    <dbReference type="NCBI Taxonomy" id="395961"/>
    <lineage>
        <taxon>Bacteria</taxon>
        <taxon>Bacillati</taxon>
        <taxon>Cyanobacteriota</taxon>
        <taxon>Cyanophyceae</taxon>
        <taxon>Gomontiellales</taxon>
        <taxon>Cyanothecaceae</taxon>
        <taxon>Cyanothece</taxon>
    </lineage>
</organism>
<dbReference type="OrthoDB" id="9769653at2"/>
<keyword evidence="3" id="KW-0408">Iron</keyword>
<feature type="compositionally biased region" description="Polar residues" evidence="4">
    <location>
        <begin position="11"/>
        <end position="20"/>
    </location>
</feature>